<keyword evidence="2" id="KW-1185">Reference proteome</keyword>
<dbReference type="EMBL" id="OP491958">
    <property type="protein sequence ID" value="UZV39694.1"/>
    <property type="molecule type" value="Genomic_DNA"/>
</dbReference>
<accession>A0A9E8K2D4</accession>
<sequence>MNIIAGVNQNVLEAFINIYMKNPQIEDKHSAMAEELGIDRTQAKLATYQLIYFHPSLRFLQGMGASQELFKIFSLEERKNLSKVELISFLEERDYLVDVSTESFRKGVHYTLNQARVDLETFKKNRADSNN</sequence>
<organism evidence="1 2">
    <name type="scientific">Aeromonas phage APT65</name>
    <dbReference type="NCBI Taxonomy" id="2982914"/>
    <lineage>
        <taxon>Viruses</taxon>
        <taxon>Duplodnaviria</taxon>
        <taxon>Heunggongvirae</taxon>
        <taxon>Uroviricota</taxon>
        <taxon>Caudoviricetes</taxon>
        <taxon>Aquaneticvirus</taxon>
        <taxon>Aquaneticvirus ApT65</taxon>
    </lineage>
</organism>
<evidence type="ECO:0000313" key="2">
    <source>
        <dbReference type="Proteomes" id="UP001163735"/>
    </source>
</evidence>
<protein>
    <submittedName>
        <fullName evidence="1">Uncharacterized protein</fullName>
    </submittedName>
</protein>
<reference evidence="1" key="1">
    <citation type="submission" date="2022-09" db="EMBL/GenBank/DDBJ databases">
        <authorList>
            <person name="Cebeci A."/>
            <person name="Ture M."/>
            <person name="Alemdag M."/>
            <person name="Altinok I."/>
        </authorList>
    </citation>
    <scope>NUCLEOTIDE SEQUENCE</scope>
</reference>
<gene>
    <name evidence="1" type="ORF">APT65_00091</name>
</gene>
<dbReference type="Proteomes" id="UP001163735">
    <property type="component" value="Segment"/>
</dbReference>
<name>A0A9E8K2D4_9CAUD</name>
<evidence type="ECO:0000313" key="1">
    <source>
        <dbReference type="EMBL" id="UZV39694.1"/>
    </source>
</evidence>
<proteinExistence type="predicted"/>